<dbReference type="GO" id="GO:0050660">
    <property type="term" value="F:flavin adenine dinucleotide binding"/>
    <property type="evidence" value="ECO:0007669"/>
    <property type="project" value="TreeGrafter"/>
</dbReference>
<sequence length="708" mass="74355">MTRPLHRFTGLILGLFLTVVALSGAALSVLPALESWGAGGLDMTAAELVSRVTAANPGVEEILVSAAGRVTAYTADATLVVDPVTGAGSPVPAPGAWVTWAENLHRSLFLGDAGRIAVAVLAAAMLGLSATGLRLLARRAGGWRAVLAPQKGRGWARTHAEVARAAALALVLSSLTGLWMTASTFDLLPAAESPDFPAQVSGLTGAALPLDFPASQLRDLTFPRDAQDAFALTTTEGSGYIDQGTGATLAWVAPTWADRVSAWAQLLHTGQGAAVLGLVLGLAALTTPFLAVSGALMRSLGRRQSFASAQAADTVILVGSEGGSTWGFAQTLARALRAKGGQPHLAPLSDFAPETWPQAKRLLVLTATYGDGEAPASAGDVLSRIKTLPKAPAIPLAVLGFGDRSFPRFCAFAEELAAAAHAKGWPRLMPLASVDRQSAQDFARWGRDLGAALGMELSLDHEAPLPATDRLALISRRDYGADLQMPAAILRFAAPKRGLWARLTGQGAFQPGDLLGILPEGSTVPRFYSLASGSRDGFVEICIRRHEGGLCSGQLHAMKPGDQVRAFVRPNPAFHAGDRPLILIGAGTGIGPLAGIIRGARQPARLFFGMRHAASDYYYAEDLAEWQAQGRLTGLHLAFSRGNRPHYVQDALRLEAEALREAVARGARIMVCGGREMGAGVRATLSDILSPLTLDRLAKEGRYAEDTY</sequence>
<dbReference type="InterPro" id="IPR001433">
    <property type="entry name" value="OxRdtase_FAD/NAD-bd"/>
</dbReference>
<evidence type="ECO:0000313" key="8">
    <source>
        <dbReference type="Proteomes" id="UP001193501"/>
    </source>
</evidence>
<dbReference type="InterPro" id="IPR039261">
    <property type="entry name" value="FNR_nucleotide-bd"/>
</dbReference>
<keyword evidence="8" id="KW-1185">Reference proteome</keyword>
<feature type="transmembrane region" description="Helical" evidence="4">
    <location>
        <begin position="116"/>
        <end position="137"/>
    </location>
</feature>
<dbReference type="Pfam" id="PF00175">
    <property type="entry name" value="NAD_binding_1"/>
    <property type="match status" value="1"/>
</dbReference>
<dbReference type="GO" id="GO:0004783">
    <property type="term" value="F:sulfite reductase (NADPH) activity"/>
    <property type="evidence" value="ECO:0007669"/>
    <property type="project" value="TreeGrafter"/>
</dbReference>
<dbReference type="PANTHER" id="PTHR19384:SF17">
    <property type="entry name" value="NADPH--CYTOCHROME P450 REDUCTASE"/>
    <property type="match status" value="1"/>
</dbReference>
<dbReference type="Proteomes" id="UP001193501">
    <property type="component" value="Unassembled WGS sequence"/>
</dbReference>
<evidence type="ECO:0000259" key="5">
    <source>
        <dbReference type="PROSITE" id="PS50902"/>
    </source>
</evidence>
<dbReference type="EMBL" id="JAABNR010000004">
    <property type="protein sequence ID" value="NBZ86996.1"/>
    <property type="molecule type" value="Genomic_DNA"/>
</dbReference>
<protein>
    <recommendedName>
        <fullName evidence="3">NADPH--hemoprotein reductase</fullName>
        <ecNumber evidence="3">1.6.2.4</ecNumber>
    </recommendedName>
</protein>
<evidence type="ECO:0000259" key="6">
    <source>
        <dbReference type="PROSITE" id="PS51384"/>
    </source>
</evidence>
<dbReference type="GO" id="GO:0016740">
    <property type="term" value="F:transferase activity"/>
    <property type="evidence" value="ECO:0007669"/>
    <property type="project" value="UniProtKB-KW"/>
</dbReference>
<dbReference type="RefSeq" id="WP_168773807.1">
    <property type="nucleotide sequence ID" value="NZ_JAABNR010000004.1"/>
</dbReference>
<evidence type="ECO:0000256" key="4">
    <source>
        <dbReference type="SAM" id="Phobius"/>
    </source>
</evidence>
<dbReference type="Pfam" id="PF03929">
    <property type="entry name" value="PepSY_TM"/>
    <property type="match status" value="1"/>
</dbReference>
<dbReference type="GO" id="GO:0010181">
    <property type="term" value="F:FMN binding"/>
    <property type="evidence" value="ECO:0007669"/>
    <property type="project" value="InterPro"/>
</dbReference>
<keyword evidence="7" id="KW-0808">Transferase</keyword>
<dbReference type="SUPFAM" id="SSF52218">
    <property type="entry name" value="Flavoproteins"/>
    <property type="match status" value="1"/>
</dbReference>
<reference evidence="7" key="1">
    <citation type="submission" date="2020-01" db="EMBL/GenBank/DDBJ databases">
        <authorList>
            <person name="Chen W.-M."/>
        </authorList>
    </citation>
    <scope>NUCLEOTIDE SEQUENCE</scope>
    <source>
        <strain evidence="7">CYK-10</strain>
    </source>
</reference>
<dbReference type="InterPro" id="IPR001709">
    <property type="entry name" value="Flavoprot_Pyr_Nucl_cyt_Rdtase"/>
</dbReference>
<name>A0AAE4Y8N8_9RHOB</name>
<dbReference type="Pfam" id="PF00258">
    <property type="entry name" value="Flavodoxin_1"/>
    <property type="match status" value="1"/>
</dbReference>
<feature type="transmembrane region" description="Helical" evidence="4">
    <location>
        <begin position="273"/>
        <end position="296"/>
    </location>
</feature>
<dbReference type="PRINTS" id="PR00371">
    <property type="entry name" value="FPNCR"/>
</dbReference>
<dbReference type="SUPFAM" id="SSF63380">
    <property type="entry name" value="Riboflavin synthase domain-like"/>
    <property type="match status" value="1"/>
</dbReference>
<dbReference type="Gene3D" id="3.40.50.360">
    <property type="match status" value="1"/>
</dbReference>
<dbReference type="InterPro" id="IPR005625">
    <property type="entry name" value="PepSY-ass_TM"/>
</dbReference>
<keyword evidence="2" id="KW-0288">FMN</keyword>
<keyword evidence="4" id="KW-0812">Transmembrane</keyword>
<dbReference type="EC" id="1.6.2.4" evidence="3"/>
<proteinExistence type="predicted"/>
<feature type="transmembrane region" description="Helical" evidence="4">
    <location>
        <begin position="12"/>
        <end position="33"/>
    </location>
</feature>
<dbReference type="GO" id="GO:0005829">
    <property type="term" value="C:cytosol"/>
    <property type="evidence" value="ECO:0007669"/>
    <property type="project" value="TreeGrafter"/>
</dbReference>
<keyword evidence="4" id="KW-1133">Transmembrane helix</keyword>
<feature type="domain" description="FAD-binding FR-type" evidence="6">
    <location>
        <begin position="466"/>
        <end position="577"/>
    </location>
</feature>
<dbReference type="Gene3D" id="3.40.50.80">
    <property type="entry name" value="Nucleotide-binding domain of ferredoxin-NADP reductase (FNR) module"/>
    <property type="match status" value="1"/>
</dbReference>
<dbReference type="PROSITE" id="PS51384">
    <property type="entry name" value="FAD_FR"/>
    <property type="match status" value="1"/>
</dbReference>
<dbReference type="AlphaFoldDB" id="A0AAE4Y8N8"/>
<evidence type="ECO:0000256" key="2">
    <source>
        <dbReference type="ARBA" id="ARBA00022643"/>
    </source>
</evidence>
<comment type="caution">
    <text evidence="7">The sequence shown here is derived from an EMBL/GenBank/DDBJ whole genome shotgun (WGS) entry which is preliminary data.</text>
</comment>
<dbReference type="Gene3D" id="2.40.30.10">
    <property type="entry name" value="Translation factors"/>
    <property type="match status" value="1"/>
</dbReference>
<dbReference type="InterPro" id="IPR029039">
    <property type="entry name" value="Flavoprotein-like_sf"/>
</dbReference>
<feature type="domain" description="Flavodoxin-like" evidence="5">
    <location>
        <begin position="314"/>
        <end position="450"/>
    </location>
</feature>
<dbReference type="PROSITE" id="PS50902">
    <property type="entry name" value="FLAVODOXIN_LIKE"/>
    <property type="match status" value="1"/>
</dbReference>
<dbReference type="SUPFAM" id="SSF52343">
    <property type="entry name" value="Ferredoxin reductase-like, C-terminal NADP-linked domain"/>
    <property type="match status" value="1"/>
</dbReference>
<dbReference type="InterPro" id="IPR017927">
    <property type="entry name" value="FAD-bd_FR_type"/>
</dbReference>
<dbReference type="InterPro" id="IPR017938">
    <property type="entry name" value="Riboflavin_synthase-like_b-brl"/>
</dbReference>
<evidence type="ECO:0000313" key="7">
    <source>
        <dbReference type="EMBL" id="NBZ86996.1"/>
    </source>
</evidence>
<keyword evidence="4" id="KW-0472">Membrane</keyword>
<organism evidence="7 8">
    <name type="scientific">Stagnihabitans tardus</name>
    <dbReference type="NCBI Taxonomy" id="2699202"/>
    <lineage>
        <taxon>Bacteria</taxon>
        <taxon>Pseudomonadati</taxon>
        <taxon>Pseudomonadota</taxon>
        <taxon>Alphaproteobacteria</taxon>
        <taxon>Rhodobacterales</taxon>
        <taxon>Paracoccaceae</taxon>
        <taxon>Stagnihabitans</taxon>
    </lineage>
</organism>
<dbReference type="PANTHER" id="PTHR19384">
    <property type="entry name" value="NITRIC OXIDE SYNTHASE-RELATED"/>
    <property type="match status" value="1"/>
</dbReference>
<evidence type="ECO:0000256" key="1">
    <source>
        <dbReference type="ARBA" id="ARBA00022630"/>
    </source>
</evidence>
<keyword evidence="1" id="KW-0285">Flavoprotein</keyword>
<gene>
    <name evidence="7" type="ORF">GV832_05335</name>
</gene>
<evidence type="ECO:0000256" key="3">
    <source>
        <dbReference type="ARBA" id="ARBA00023797"/>
    </source>
</evidence>
<dbReference type="CDD" id="cd06201">
    <property type="entry name" value="SiR_like2"/>
    <property type="match status" value="1"/>
</dbReference>
<dbReference type="InterPro" id="IPR008254">
    <property type="entry name" value="Flavodoxin/NO_synth"/>
</dbReference>
<accession>A0AAE4Y8N8</accession>